<dbReference type="PANTHER" id="PTHR47199:SF2">
    <property type="entry name" value="PHOTOSYSTEM II STABILITY_ASSEMBLY FACTOR HCF136, CHLOROPLASTIC"/>
    <property type="match status" value="1"/>
</dbReference>
<dbReference type="RefSeq" id="WP_378060836.1">
    <property type="nucleotide sequence ID" value="NZ_JBHSIS010000022.1"/>
</dbReference>
<feature type="signal peptide" evidence="1">
    <location>
        <begin position="1"/>
        <end position="22"/>
    </location>
</feature>
<protein>
    <submittedName>
        <fullName evidence="2">WD40/YVTN/BNR-like repeat-containing protein</fullName>
    </submittedName>
</protein>
<dbReference type="CDD" id="cd15482">
    <property type="entry name" value="Sialidase_non-viral"/>
    <property type="match status" value="1"/>
</dbReference>
<dbReference type="EMBL" id="JBHSIS010000022">
    <property type="protein sequence ID" value="MFC4858373.1"/>
    <property type="molecule type" value="Genomic_DNA"/>
</dbReference>
<comment type="caution">
    <text evidence="2">The sequence shown here is derived from an EMBL/GenBank/DDBJ whole genome shotgun (WGS) entry which is preliminary data.</text>
</comment>
<keyword evidence="1" id="KW-0732">Signal</keyword>
<keyword evidence="3" id="KW-1185">Reference proteome</keyword>
<sequence length="346" mass="36202">MKRALMISLLVLATLLTVPATAGATALTWRSLPTGTDAQFRGLSAVSRHVAWVSGTRGTVLRTVDAGRTWQQVGPPDTAALDFRDIEAFDANTAVALSIGEGESSRIYRTTDAGRTWTETFRNTEPTAFYNCLAFWDSRNGLAVGDPVAGEFRVLATSDGGRTWERVTGLPPALAGEYQFSASGQCVTVAGRKDAWIATGGSTVARVLHTGDRGRTWTAAQTPLASSESAGVFAVAFRSPRTGIAIGGDFATPANGADALALSHDGGATWREPVTAPAGYRSAVAYHPFLPTVLFAVGPTGSDVSLDGGRNWRQFHDGSFDSVDCTRDGACWASGARGAVGALTLG</sequence>
<dbReference type="InterPro" id="IPR015943">
    <property type="entry name" value="WD40/YVTN_repeat-like_dom_sf"/>
</dbReference>
<evidence type="ECO:0000313" key="2">
    <source>
        <dbReference type="EMBL" id="MFC4858373.1"/>
    </source>
</evidence>
<feature type="chain" id="PRO_5047342818" evidence="1">
    <location>
        <begin position="23"/>
        <end position="346"/>
    </location>
</feature>
<dbReference type="PANTHER" id="PTHR47199">
    <property type="entry name" value="PHOTOSYSTEM II STABILITY/ASSEMBLY FACTOR HCF136, CHLOROPLASTIC"/>
    <property type="match status" value="1"/>
</dbReference>
<accession>A0ABV9SBW2</accession>
<dbReference type="Gene3D" id="2.130.10.10">
    <property type="entry name" value="YVTN repeat-like/Quinoprotein amine dehydrogenase"/>
    <property type="match status" value="2"/>
</dbReference>
<organism evidence="2 3">
    <name type="scientific">Actinophytocola glycyrrhizae</name>
    <dbReference type="NCBI Taxonomy" id="2044873"/>
    <lineage>
        <taxon>Bacteria</taxon>
        <taxon>Bacillati</taxon>
        <taxon>Actinomycetota</taxon>
        <taxon>Actinomycetes</taxon>
        <taxon>Pseudonocardiales</taxon>
        <taxon>Pseudonocardiaceae</taxon>
    </lineage>
</organism>
<name>A0ABV9SBW2_9PSEU</name>
<reference evidence="3" key="1">
    <citation type="journal article" date="2019" name="Int. J. Syst. Evol. Microbiol.">
        <title>The Global Catalogue of Microorganisms (GCM) 10K type strain sequencing project: providing services to taxonomists for standard genome sequencing and annotation.</title>
        <authorList>
            <consortium name="The Broad Institute Genomics Platform"/>
            <consortium name="The Broad Institute Genome Sequencing Center for Infectious Disease"/>
            <person name="Wu L."/>
            <person name="Ma J."/>
        </authorList>
    </citation>
    <scope>NUCLEOTIDE SEQUENCE [LARGE SCALE GENOMIC DNA]</scope>
    <source>
        <strain evidence="3">ZS-22-S1</strain>
    </source>
</reference>
<proteinExistence type="predicted"/>
<evidence type="ECO:0000313" key="3">
    <source>
        <dbReference type="Proteomes" id="UP001595859"/>
    </source>
</evidence>
<evidence type="ECO:0000256" key="1">
    <source>
        <dbReference type="SAM" id="SignalP"/>
    </source>
</evidence>
<dbReference type="SUPFAM" id="SSF110296">
    <property type="entry name" value="Oligoxyloglucan reducing end-specific cellobiohydrolase"/>
    <property type="match status" value="1"/>
</dbReference>
<dbReference type="Proteomes" id="UP001595859">
    <property type="component" value="Unassembled WGS sequence"/>
</dbReference>
<gene>
    <name evidence="2" type="ORF">ACFPCV_33165</name>
</gene>